<gene>
    <name evidence="2" type="ORF">Q8814_00760</name>
</gene>
<dbReference type="EMBL" id="JAUZMZ010000002">
    <property type="protein sequence ID" value="MEE2030657.1"/>
    <property type="molecule type" value="Genomic_DNA"/>
</dbReference>
<comment type="caution">
    <text evidence="2">The sequence shown here is derived from an EMBL/GenBank/DDBJ whole genome shotgun (WGS) entry which is preliminary data.</text>
</comment>
<dbReference type="SUPFAM" id="SSF56601">
    <property type="entry name" value="beta-lactamase/transpeptidase-like"/>
    <property type="match status" value="1"/>
</dbReference>
<accession>A0ABU7JMV6</accession>
<dbReference type="PANTHER" id="PTHR43319:SF3">
    <property type="entry name" value="BETA-LACTAMASE-RELATED DOMAIN-CONTAINING PROTEIN"/>
    <property type="match status" value="1"/>
</dbReference>
<keyword evidence="3" id="KW-1185">Reference proteome</keyword>
<feature type="domain" description="Beta-lactamase-related" evidence="1">
    <location>
        <begin position="24"/>
        <end position="369"/>
    </location>
</feature>
<name>A0ABU7JMV6_9NOCA</name>
<dbReference type="Pfam" id="PF00144">
    <property type="entry name" value="Beta-lactamase"/>
    <property type="match status" value="1"/>
</dbReference>
<evidence type="ECO:0000313" key="3">
    <source>
        <dbReference type="Proteomes" id="UP001331936"/>
    </source>
</evidence>
<dbReference type="EC" id="3.1.1.103" evidence="2"/>
<dbReference type="RefSeq" id="WP_330150129.1">
    <property type="nucleotide sequence ID" value="NZ_JAUZMZ010000002.1"/>
</dbReference>
<sequence length="384" mass="41980">MLVDPRFMPVVDLFFRMFYKPAQGGGALAIYLHGEPVVDVWAGWAARDRRWTRDTVVLSFSTGKGVASTVLHRLAERGLVAYDDPVAEYWPEFAAAGKDDITVRQLMSHRAGLHRARGLVPGRFGLLDSDAVAAALAATPPDPRRLTGPGYHAVTYGNLVAEVASRASGQSFEELVCQEIAEPLGMNEFWYRVPDEERHRIARVFPKVNFLPAPWTTTATVMSRLPGVRGLAEAGMAEGFDELMRSPQAHDAVMPGWNGVFTARALARMYAALANGGAIDDVRLLKEDTVAQLLEVQTRRRDYVLGIRANWRLGYHPGWVALREQPLRSVGHYGFGGSGAFADPETGLSIAFVTNRMGNTFTTVSDGRFPRLGAAAVTAARRAG</sequence>
<evidence type="ECO:0000313" key="2">
    <source>
        <dbReference type="EMBL" id="MEE2030657.1"/>
    </source>
</evidence>
<dbReference type="InterPro" id="IPR012338">
    <property type="entry name" value="Beta-lactam/transpept-like"/>
</dbReference>
<organism evidence="2 3">
    <name type="scientific">Rhodococcus chondri</name>
    <dbReference type="NCBI Taxonomy" id="3065941"/>
    <lineage>
        <taxon>Bacteria</taxon>
        <taxon>Bacillati</taxon>
        <taxon>Actinomycetota</taxon>
        <taxon>Actinomycetes</taxon>
        <taxon>Mycobacteriales</taxon>
        <taxon>Nocardiaceae</taxon>
        <taxon>Rhodococcus</taxon>
    </lineage>
</organism>
<dbReference type="Proteomes" id="UP001331936">
    <property type="component" value="Unassembled WGS sequence"/>
</dbReference>
<dbReference type="Gene3D" id="3.40.710.10">
    <property type="entry name" value="DD-peptidase/beta-lactamase superfamily"/>
    <property type="match status" value="1"/>
</dbReference>
<dbReference type="GO" id="GO:0016787">
    <property type="term" value="F:hydrolase activity"/>
    <property type="evidence" value="ECO:0007669"/>
    <property type="project" value="UniProtKB-KW"/>
</dbReference>
<dbReference type="PANTHER" id="PTHR43319">
    <property type="entry name" value="BETA-LACTAMASE-RELATED"/>
    <property type="match status" value="1"/>
</dbReference>
<evidence type="ECO:0000259" key="1">
    <source>
        <dbReference type="Pfam" id="PF00144"/>
    </source>
</evidence>
<reference evidence="2 3" key="1">
    <citation type="submission" date="2023-08" db="EMBL/GenBank/DDBJ databases">
        <authorList>
            <person name="Girao M."/>
            <person name="Carvalho M.F."/>
        </authorList>
    </citation>
    <scope>NUCLEOTIDE SEQUENCE [LARGE SCALE GENOMIC DNA]</scope>
    <source>
        <strain evidence="2 3">CC-R104</strain>
    </source>
</reference>
<proteinExistence type="predicted"/>
<dbReference type="InterPro" id="IPR001466">
    <property type="entry name" value="Beta-lactam-related"/>
</dbReference>
<protein>
    <submittedName>
        <fullName evidence="2">Serine hydrolase domain-containing protein</fullName>
        <ecNumber evidence="2">3.1.1.103</ecNumber>
    </submittedName>
</protein>
<keyword evidence="2" id="KW-0378">Hydrolase</keyword>
<dbReference type="InterPro" id="IPR052907">
    <property type="entry name" value="Beta-lactamase/esterase"/>
</dbReference>